<keyword evidence="2" id="KW-0255">Endonuclease</keyword>
<dbReference type="SUPFAM" id="SSF56024">
    <property type="entry name" value="Phospholipase D/nuclease"/>
    <property type="match status" value="1"/>
</dbReference>
<name>A0A6N4QWQ0_9LEPT</name>
<gene>
    <name evidence="2" type="ORF">EHQ83_17825</name>
</gene>
<protein>
    <submittedName>
        <fullName evidence="2">NgoFVII family restriction endonuclease</fullName>
    </submittedName>
</protein>
<proteinExistence type="predicted"/>
<sequence>MRIISNLQTENHYQAINNFLKFSDELIIVSPYLSYDMGTLLGGLENIDKIKEFTLITTLVNKSDDLISKSKSLSSFIDFCQIQEGKWKIHINNKLHGKIYLFKNNNKIFSGIITSANMSDNGMRFNHEWGVAITDLDTLTSIENEIFSSIEKHDLTVENIIELYLEVDRYEQNNQTLPPKISVDISQILKNISFAPLPPDIRIFLKPIGTVEDPILVSERFEKPLDKLHFSKRKPVSVRKNDILICYGVGTTKLLSYFEVISDILIDENEIRWPYYVIGKNLSTDFGKNWNNCDLYINHLADTFKLHNPNVPITNVGGFTLGALNFGADKIRLTSEFGNYLINTIKSV</sequence>
<comment type="caution">
    <text evidence="2">The sequence shown here is derived from an EMBL/GenBank/DDBJ whole genome shotgun (WGS) entry which is preliminary data.</text>
</comment>
<evidence type="ECO:0000313" key="3">
    <source>
        <dbReference type="Proteomes" id="UP000297613"/>
    </source>
</evidence>
<dbReference type="Gene3D" id="3.30.870.10">
    <property type="entry name" value="Endonuclease Chain A"/>
    <property type="match status" value="1"/>
</dbReference>
<dbReference type="EMBL" id="RQGM01000074">
    <property type="protein sequence ID" value="TGL79731.1"/>
    <property type="molecule type" value="Genomic_DNA"/>
</dbReference>
<keyword evidence="2" id="KW-0378">Hydrolase</keyword>
<dbReference type="InterPro" id="IPR019065">
    <property type="entry name" value="RE_NgoFVII_N"/>
</dbReference>
<feature type="domain" description="Restriction endonuclease type II NgoFVII N-terminal" evidence="1">
    <location>
        <begin position="16"/>
        <end position="156"/>
    </location>
</feature>
<dbReference type="Proteomes" id="UP000297613">
    <property type="component" value="Unassembled WGS sequence"/>
</dbReference>
<evidence type="ECO:0000259" key="1">
    <source>
        <dbReference type="Pfam" id="PF09565"/>
    </source>
</evidence>
<dbReference type="RefSeq" id="WP_135571523.1">
    <property type="nucleotide sequence ID" value="NZ_RQGK01000057.1"/>
</dbReference>
<reference evidence="2 3" key="1">
    <citation type="journal article" date="2019" name="PLoS Negl. Trop. Dis.">
        <title>Revisiting the worldwide diversity of Leptospira species in the environment.</title>
        <authorList>
            <person name="Vincent A.T."/>
            <person name="Schiettekatte O."/>
            <person name="Bourhy P."/>
            <person name="Veyrier F.J."/>
            <person name="Picardeau M."/>
        </authorList>
    </citation>
    <scope>NUCLEOTIDE SEQUENCE [LARGE SCALE GENOMIC DNA]</scope>
    <source>
        <strain evidence="2 3">201702445</strain>
    </source>
</reference>
<accession>A0A6N4QWQ0</accession>
<dbReference type="AlphaFoldDB" id="A0A6N4QWQ0"/>
<evidence type="ECO:0000313" key="2">
    <source>
        <dbReference type="EMBL" id="TGL79731.1"/>
    </source>
</evidence>
<keyword evidence="2" id="KW-0540">Nuclease</keyword>
<organism evidence="2 3">
    <name type="scientific">Leptospira yasudae</name>
    <dbReference type="NCBI Taxonomy" id="2202201"/>
    <lineage>
        <taxon>Bacteria</taxon>
        <taxon>Pseudomonadati</taxon>
        <taxon>Spirochaetota</taxon>
        <taxon>Spirochaetia</taxon>
        <taxon>Leptospirales</taxon>
        <taxon>Leptospiraceae</taxon>
        <taxon>Leptospira</taxon>
    </lineage>
</organism>
<dbReference type="Pfam" id="PF09565">
    <property type="entry name" value="RE_NgoFVII"/>
    <property type="match status" value="1"/>
</dbReference>
<dbReference type="GO" id="GO:0004519">
    <property type="term" value="F:endonuclease activity"/>
    <property type="evidence" value="ECO:0007669"/>
    <property type="project" value="UniProtKB-KW"/>
</dbReference>